<protein>
    <submittedName>
        <fullName evidence="2">Transporter</fullName>
    </submittedName>
</protein>
<evidence type="ECO:0000256" key="1">
    <source>
        <dbReference type="SAM" id="Phobius"/>
    </source>
</evidence>
<sequence>MREILFMIAAVWVIVASFVYGVKFLRKHHNYLLGLEWIVMGISCTNFLVFAAIKGGHDGLQYHIALFIDAFSRSIGMTLILVLGLMQVTHRYKPTRAVEIGAFALAGVVGFLLIGYQDFPSPFAVAAAIFFIVAFLLTGIYLVYFTKRLWEIGERRHAVWTGIATFLGLVVTAIYDTGAGSAALGHFAHIPGDDADHTLFYIFALATWGLMMVAYYRAYDAFDAHNKRADAATGRLTNGVHA</sequence>
<reference evidence="3" key="1">
    <citation type="submission" date="2016-02" db="EMBL/GenBank/DDBJ databases">
        <authorList>
            <person name="Wen L."/>
            <person name="He K."/>
            <person name="Yang H."/>
        </authorList>
    </citation>
    <scope>NUCLEOTIDE SEQUENCE [LARGE SCALE GENOMIC DNA]</scope>
    <source>
        <strain evidence="3">JCM 15929</strain>
    </source>
</reference>
<name>A0A138A7R2_9ACTN</name>
<gene>
    <name evidence="2" type="ORF">AXK60_10515</name>
</gene>
<feature type="transmembrane region" description="Helical" evidence="1">
    <location>
        <begin position="123"/>
        <end position="146"/>
    </location>
</feature>
<comment type="caution">
    <text evidence="2">The sequence shown here is derived from an EMBL/GenBank/DDBJ whole genome shotgun (WGS) entry which is preliminary data.</text>
</comment>
<dbReference type="OrthoDB" id="6711110at2"/>
<proteinExistence type="predicted"/>
<evidence type="ECO:0000313" key="2">
    <source>
        <dbReference type="EMBL" id="KXP06509.1"/>
    </source>
</evidence>
<feature type="transmembrane region" description="Helical" evidence="1">
    <location>
        <begin position="6"/>
        <end position="25"/>
    </location>
</feature>
<feature type="transmembrane region" description="Helical" evidence="1">
    <location>
        <begin position="198"/>
        <end position="218"/>
    </location>
</feature>
<keyword evidence="1" id="KW-0812">Transmembrane</keyword>
<keyword evidence="1" id="KW-1133">Transmembrane helix</keyword>
<keyword evidence="1" id="KW-0472">Membrane</keyword>
<dbReference type="RefSeq" id="WP_068572157.1">
    <property type="nucleotide sequence ID" value="NZ_LSRF01000056.1"/>
</dbReference>
<dbReference type="EMBL" id="LSRF01000056">
    <property type="protein sequence ID" value="KXP06509.1"/>
    <property type="molecule type" value="Genomic_DNA"/>
</dbReference>
<organism evidence="2 3">
    <name type="scientific">Tsukamurella pseudospumae</name>
    <dbReference type="NCBI Taxonomy" id="239498"/>
    <lineage>
        <taxon>Bacteria</taxon>
        <taxon>Bacillati</taxon>
        <taxon>Actinomycetota</taxon>
        <taxon>Actinomycetes</taxon>
        <taxon>Mycobacteriales</taxon>
        <taxon>Tsukamurellaceae</taxon>
        <taxon>Tsukamurella</taxon>
    </lineage>
</organism>
<dbReference type="STRING" id="239498.AXK60_10515"/>
<dbReference type="AlphaFoldDB" id="A0A138A7R2"/>
<dbReference type="Proteomes" id="UP000070258">
    <property type="component" value="Unassembled WGS sequence"/>
</dbReference>
<feature type="transmembrane region" description="Helical" evidence="1">
    <location>
        <begin position="97"/>
        <end position="117"/>
    </location>
</feature>
<evidence type="ECO:0000313" key="3">
    <source>
        <dbReference type="Proteomes" id="UP000070258"/>
    </source>
</evidence>
<feature type="transmembrane region" description="Helical" evidence="1">
    <location>
        <begin position="158"/>
        <end position="178"/>
    </location>
</feature>
<feature type="transmembrane region" description="Helical" evidence="1">
    <location>
        <begin position="65"/>
        <end position="85"/>
    </location>
</feature>
<accession>A0A138A7R2</accession>
<feature type="transmembrane region" description="Helical" evidence="1">
    <location>
        <begin position="32"/>
        <end position="53"/>
    </location>
</feature>